<proteinExistence type="predicted"/>
<dbReference type="AlphaFoldDB" id="A0A7R9B8V3"/>
<evidence type="ECO:0000313" key="1">
    <source>
        <dbReference type="EMBL" id="CAD7267238.1"/>
    </source>
</evidence>
<organism evidence="1">
    <name type="scientific">Timema shepardi</name>
    <name type="common">Walking stick</name>
    <dbReference type="NCBI Taxonomy" id="629360"/>
    <lineage>
        <taxon>Eukaryota</taxon>
        <taxon>Metazoa</taxon>
        <taxon>Ecdysozoa</taxon>
        <taxon>Arthropoda</taxon>
        <taxon>Hexapoda</taxon>
        <taxon>Insecta</taxon>
        <taxon>Pterygota</taxon>
        <taxon>Neoptera</taxon>
        <taxon>Polyneoptera</taxon>
        <taxon>Phasmatodea</taxon>
        <taxon>Timematodea</taxon>
        <taxon>Timematoidea</taxon>
        <taxon>Timematidae</taxon>
        <taxon>Timema</taxon>
    </lineage>
</organism>
<name>A0A7R9B8V3_TIMSH</name>
<accession>A0A7R9B8V3</accession>
<sequence length="94" mass="10764">MEWAHSSWRYYHTLYPLKVTMESEINSTEHGFKGHCDLDYQQGSSIYHHIVVKEHGVFHPGKNGKVGNLEGDCMPEQVTWVDESSVCVTRSIVV</sequence>
<gene>
    <name evidence="1" type="ORF">TSIB3V08_LOCUS11252</name>
</gene>
<reference evidence="1" key="1">
    <citation type="submission" date="2020-11" db="EMBL/GenBank/DDBJ databases">
        <authorList>
            <person name="Tran Van P."/>
        </authorList>
    </citation>
    <scope>NUCLEOTIDE SEQUENCE</scope>
</reference>
<dbReference type="EMBL" id="OC008722">
    <property type="protein sequence ID" value="CAD7267238.1"/>
    <property type="molecule type" value="Genomic_DNA"/>
</dbReference>
<protein>
    <submittedName>
        <fullName evidence="1">Uncharacterized protein</fullName>
    </submittedName>
</protein>